<dbReference type="KEGG" id="pmad:BAY61_17790"/>
<feature type="domain" description="PucR C-terminal helix-turn-helix" evidence="1">
    <location>
        <begin position="339"/>
        <end position="397"/>
    </location>
</feature>
<organism evidence="2 3">
    <name type="scientific">Prauserella marina</name>
    <dbReference type="NCBI Taxonomy" id="530584"/>
    <lineage>
        <taxon>Bacteria</taxon>
        <taxon>Bacillati</taxon>
        <taxon>Actinomycetota</taxon>
        <taxon>Actinomycetes</taxon>
        <taxon>Pseudonocardiales</taxon>
        <taxon>Pseudonocardiaceae</taxon>
        <taxon>Prauserella</taxon>
    </lineage>
</organism>
<dbReference type="Pfam" id="PF13556">
    <property type="entry name" value="HTH_30"/>
    <property type="match status" value="1"/>
</dbReference>
<dbReference type="RefSeq" id="WP_091809008.1">
    <property type="nucleotide sequence ID" value="NZ_CP016353.1"/>
</dbReference>
<evidence type="ECO:0000313" key="3">
    <source>
        <dbReference type="Proteomes" id="UP000199494"/>
    </source>
</evidence>
<dbReference type="Proteomes" id="UP000199494">
    <property type="component" value="Unassembled WGS sequence"/>
</dbReference>
<protein>
    <submittedName>
        <fullName evidence="2">PucR C-terminal helix-turn-helix domain-containing protein</fullName>
    </submittedName>
</protein>
<dbReference type="InterPro" id="IPR051448">
    <property type="entry name" value="CdaR-like_regulators"/>
</dbReference>
<dbReference type="Gene3D" id="1.10.10.2840">
    <property type="entry name" value="PucR C-terminal helix-turn-helix domain"/>
    <property type="match status" value="1"/>
</dbReference>
<reference evidence="2 3" key="1">
    <citation type="submission" date="2016-10" db="EMBL/GenBank/DDBJ databases">
        <authorList>
            <person name="de Groot N.N."/>
        </authorList>
    </citation>
    <scope>NUCLEOTIDE SEQUENCE [LARGE SCALE GENOMIC DNA]</scope>
    <source>
        <strain evidence="2 3">CGMCC 4.5506</strain>
    </source>
</reference>
<dbReference type="PANTHER" id="PTHR33744">
    <property type="entry name" value="CARBOHYDRATE DIACID REGULATOR"/>
    <property type="match status" value="1"/>
</dbReference>
<dbReference type="PANTHER" id="PTHR33744:SF1">
    <property type="entry name" value="DNA-BINDING TRANSCRIPTIONAL ACTIVATOR ADER"/>
    <property type="match status" value="1"/>
</dbReference>
<dbReference type="InterPro" id="IPR025736">
    <property type="entry name" value="PucR_C-HTH_dom"/>
</dbReference>
<name>A0A222VZT0_9PSEU</name>
<gene>
    <name evidence="2" type="ORF">SAMN05421630_110116</name>
</gene>
<dbReference type="STRING" id="530584.SAMN05421630_110116"/>
<dbReference type="EMBL" id="FMZE01000010">
    <property type="protein sequence ID" value="SDD59470.1"/>
    <property type="molecule type" value="Genomic_DNA"/>
</dbReference>
<keyword evidence="3" id="KW-1185">Reference proteome</keyword>
<dbReference type="InterPro" id="IPR042070">
    <property type="entry name" value="PucR_C-HTH_sf"/>
</dbReference>
<evidence type="ECO:0000259" key="1">
    <source>
        <dbReference type="Pfam" id="PF13556"/>
    </source>
</evidence>
<accession>A0A222VZT0</accession>
<proteinExistence type="predicted"/>
<sequence>MGDNGLQRIVDTLAERIGRSVAINDPSAHLMCASKHFGDEDEVRVHAMLQREAGGAVIDHMLAQGITRWAEPGIIPPRDDLRMLARFCVPVRWEGLLLGFLIVIGPESLSAERVEAITSAASSMAAVLYRDFLVEDAGRTAREEAVLGLVGGVPERRITAQRRLEEDGWPRSAPWAVVSVVDVLDGMAAAGGSGRAPAELALRTALEPLVRKAARAAFAVDGDRAILLQLDHSPMSVEHLRQQSTTITRQVLLMLGDDARCVVGVGAAAGGLSEAWHSRLQAATAAEGARVIGSPGGVAFWDELGAYTALLQLPPDRLGPWLLPKSLRDLVAADQHGRLVETLTAYLDNAGSSPATAAALHIHRTSLYYRLHQIEQLTGLDLADGDTRLTMHIGLRLLALIPSNPAGKSAPEQGFSANR</sequence>
<dbReference type="AlphaFoldDB" id="A0A222VZT0"/>
<evidence type="ECO:0000313" key="2">
    <source>
        <dbReference type="EMBL" id="SDD59470.1"/>
    </source>
</evidence>
<dbReference type="OrthoDB" id="4534407at2"/>